<evidence type="ECO:0000313" key="2">
    <source>
        <dbReference type="EMBL" id="EFQ27357.1"/>
    </source>
</evidence>
<proteinExistence type="predicted"/>
<gene>
    <name evidence="2" type="ORF">GLRG_01852</name>
</gene>
<dbReference type="AlphaFoldDB" id="E3Q9H8"/>
<dbReference type="RefSeq" id="XP_008091377.1">
    <property type="nucleotide sequence ID" value="XM_008093186.1"/>
</dbReference>
<evidence type="ECO:0008006" key="4">
    <source>
        <dbReference type="Google" id="ProtNLM"/>
    </source>
</evidence>
<feature type="signal peptide" evidence="1">
    <location>
        <begin position="1"/>
        <end position="20"/>
    </location>
</feature>
<dbReference type="PROSITE" id="PS51257">
    <property type="entry name" value="PROKAR_LIPOPROTEIN"/>
    <property type="match status" value="1"/>
</dbReference>
<reference evidence="3" key="1">
    <citation type="journal article" date="2012" name="Nat. Genet.">
        <title>Lifestyle transitions in plant pathogenic Colletotrichum fungi deciphered by genome and transcriptome analyses.</title>
        <authorList>
            <person name="O'Connell R.J."/>
            <person name="Thon M.R."/>
            <person name="Hacquard S."/>
            <person name="Amyotte S.G."/>
            <person name="Kleemann J."/>
            <person name="Torres M.F."/>
            <person name="Damm U."/>
            <person name="Buiate E.A."/>
            <person name="Epstein L."/>
            <person name="Alkan N."/>
            <person name="Altmueller J."/>
            <person name="Alvarado-Balderrama L."/>
            <person name="Bauser C.A."/>
            <person name="Becker C."/>
            <person name="Birren B.W."/>
            <person name="Chen Z."/>
            <person name="Choi J."/>
            <person name="Crouch J.A."/>
            <person name="Duvick J.P."/>
            <person name="Farman M.A."/>
            <person name="Gan P."/>
            <person name="Heiman D."/>
            <person name="Henrissat B."/>
            <person name="Howard R.J."/>
            <person name="Kabbage M."/>
            <person name="Koch C."/>
            <person name="Kracher B."/>
            <person name="Kubo Y."/>
            <person name="Law A.D."/>
            <person name="Lebrun M.-H."/>
            <person name="Lee Y.-H."/>
            <person name="Miyara I."/>
            <person name="Moore N."/>
            <person name="Neumann U."/>
            <person name="Nordstroem K."/>
            <person name="Panaccione D.G."/>
            <person name="Panstruga R."/>
            <person name="Place M."/>
            <person name="Proctor R.H."/>
            <person name="Prusky D."/>
            <person name="Rech G."/>
            <person name="Reinhardt R."/>
            <person name="Rollins J.A."/>
            <person name="Rounsley S."/>
            <person name="Schardl C.L."/>
            <person name="Schwartz D.C."/>
            <person name="Shenoy N."/>
            <person name="Shirasu K."/>
            <person name="Sikhakolli U.R."/>
            <person name="Stueber K."/>
            <person name="Sukno S.A."/>
            <person name="Sweigard J.A."/>
            <person name="Takano Y."/>
            <person name="Takahara H."/>
            <person name="Trail F."/>
            <person name="van der Does H.C."/>
            <person name="Voll L.M."/>
            <person name="Will I."/>
            <person name="Young S."/>
            <person name="Zeng Q."/>
            <person name="Zhang J."/>
            <person name="Zhou S."/>
            <person name="Dickman M.B."/>
            <person name="Schulze-Lefert P."/>
            <person name="Ver Loren van Themaat E."/>
            <person name="Ma L.-J."/>
            <person name="Vaillancourt L.J."/>
        </authorList>
    </citation>
    <scope>NUCLEOTIDE SEQUENCE [LARGE SCALE GENOMIC DNA]</scope>
    <source>
        <strain evidence="3">M1.001 / M2 / FGSC 10212</strain>
    </source>
</reference>
<dbReference type="HOGENOM" id="CLU_114605_0_0_1"/>
<dbReference type="VEuPathDB" id="FungiDB:GLRG_01852"/>
<evidence type="ECO:0000313" key="3">
    <source>
        <dbReference type="Proteomes" id="UP000008782"/>
    </source>
</evidence>
<dbReference type="OrthoDB" id="4832195at2759"/>
<dbReference type="EMBL" id="GG697337">
    <property type="protein sequence ID" value="EFQ27357.1"/>
    <property type="molecule type" value="Genomic_DNA"/>
</dbReference>
<dbReference type="GeneID" id="24407217"/>
<feature type="chain" id="PRO_5003180256" description="Cell wall protein" evidence="1">
    <location>
        <begin position="21"/>
        <end position="196"/>
    </location>
</feature>
<keyword evidence="3" id="KW-1185">Reference proteome</keyword>
<keyword evidence="1" id="KW-0732">Signal</keyword>
<sequence>MRFSTIVTGLIATACTTALAAPVFLPVGVLPSQPTTAEDVTRDMTNLETALGGFNKAVQDAIAGGKTGVTGTALDAALSRAIEYQAITQTARLNSKNIIGPFSPDGSASIVDKLKGLLSALQAGEQLLTDAKAGGVLGTFHGTVIKLYLELTSTDTVGYLKTLLPYIDTSVNNDATSTSTAINESLEDIGDILASK</sequence>
<accession>E3Q9H8</accession>
<dbReference type="Proteomes" id="UP000008782">
    <property type="component" value="Unassembled WGS sequence"/>
</dbReference>
<organism evidence="3">
    <name type="scientific">Colletotrichum graminicola (strain M1.001 / M2 / FGSC 10212)</name>
    <name type="common">Maize anthracnose fungus</name>
    <name type="synonym">Glomerella graminicola</name>
    <dbReference type="NCBI Taxonomy" id="645133"/>
    <lineage>
        <taxon>Eukaryota</taxon>
        <taxon>Fungi</taxon>
        <taxon>Dikarya</taxon>
        <taxon>Ascomycota</taxon>
        <taxon>Pezizomycotina</taxon>
        <taxon>Sordariomycetes</taxon>
        <taxon>Hypocreomycetidae</taxon>
        <taxon>Glomerellales</taxon>
        <taxon>Glomerellaceae</taxon>
        <taxon>Colletotrichum</taxon>
        <taxon>Colletotrichum graminicola species complex</taxon>
    </lineage>
</organism>
<protein>
    <recommendedName>
        <fullName evidence="4">Cell wall protein</fullName>
    </recommendedName>
</protein>
<evidence type="ECO:0000256" key="1">
    <source>
        <dbReference type="SAM" id="SignalP"/>
    </source>
</evidence>
<name>E3Q9H8_COLGM</name>